<accession>A0A9N9FYE0</accession>
<keyword evidence="2" id="KW-1185">Reference proteome</keyword>
<dbReference type="Proteomes" id="UP000789706">
    <property type="component" value="Unassembled WGS sequence"/>
</dbReference>
<protein>
    <submittedName>
        <fullName evidence="1">1707_t:CDS:1</fullName>
    </submittedName>
</protein>
<comment type="caution">
    <text evidence="1">The sequence shown here is derived from an EMBL/GenBank/DDBJ whole genome shotgun (WGS) entry which is preliminary data.</text>
</comment>
<evidence type="ECO:0000313" key="1">
    <source>
        <dbReference type="EMBL" id="CAG8571758.1"/>
    </source>
</evidence>
<gene>
    <name evidence="1" type="ORF">DEBURN_LOCUS8118</name>
</gene>
<name>A0A9N9FYE0_9GLOM</name>
<reference evidence="1" key="1">
    <citation type="submission" date="2021-06" db="EMBL/GenBank/DDBJ databases">
        <authorList>
            <person name="Kallberg Y."/>
            <person name="Tangrot J."/>
            <person name="Rosling A."/>
        </authorList>
    </citation>
    <scope>NUCLEOTIDE SEQUENCE</scope>
    <source>
        <strain evidence="1">AZ414A</strain>
    </source>
</reference>
<proteinExistence type="predicted"/>
<dbReference type="AlphaFoldDB" id="A0A9N9FYE0"/>
<sequence length="49" mass="5781">MFRGKKNLANNDVPEGQPKRFLESFKRSWIRGLKKKMSSNIHPQVQQQP</sequence>
<dbReference type="EMBL" id="CAJVPK010001117">
    <property type="protein sequence ID" value="CAG8571758.1"/>
    <property type="molecule type" value="Genomic_DNA"/>
</dbReference>
<evidence type="ECO:0000313" key="2">
    <source>
        <dbReference type="Proteomes" id="UP000789706"/>
    </source>
</evidence>
<organism evidence="1 2">
    <name type="scientific">Diversispora eburnea</name>
    <dbReference type="NCBI Taxonomy" id="1213867"/>
    <lineage>
        <taxon>Eukaryota</taxon>
        <taxon>Fungi</taxon>
        <taxon>Fungi incertae sedis</taxon>
        <taxon>Mucoromycota</taxon>
        <taxon>Glomeromycotina</taxon>
        <taxon>Glomeromycetes</taxon>
        <taxon>Diversisporales</taxon>
        <taxon>Diversisporaceae</taxon>
        <taxon>Diversispora</taxon>
    </lineage>
</organism>